<dbReference type="EMBL" id="LBJQ01000081">
    <property type="protein sequence ID" value="RXH26552.1"/>
    <property type="molecule type" value="Genomic_DNA"/>
</dbReference>
<dbReference type="InterPro" id="IPR038063">
    <property type="entry name" value="Transpep_catalytic_dom"/>
</dbReference>
<feature type="active site" description="Proton donor/acceptor" evidence="7">
    <location>
        <position position="99"/>
    </location>
</feature>
<feature type="active site" description="Nucleophile" evidence="7">
    <location>
        <position position="115"/>
    </location>
</feature>
<dbReference type="InterPro" id="IPR050979">
    <property type="entry name" value="LD-transpeptidase"/>
</dbReference>
<keyword evidence="4 7" id="KW-0133">Cell shape</keyword>
<dbReference type="GO" id="GO:0016740">
    <property type="term" value="F:transferase activity"/>
    <property type="evidence" value="ECO:0007669"/>
    <property type="project" value="UniProtKB-KW"/>
</dbReference>
<keyword evidence="11" id="KW-1185">Reference proteome</keyword>
<evidence type="ECO:0000256" key="6">
    <source>
        <dbReference type="ARBA" id="ARBA00023316"/>
    </source>
</evidence>
<name>A0A4Q0S571_9BRAD</name>
<dbReference type="PANTHER" id="PTHR30582:SF2">
    <property type="entry name" value="L,D-TRANSPEPTIDASE YCIB-RELATED"/>
    <property type="match status" value="1"/>
</dbReference>
<dbReference type="Gene3D" id="2.40.440.10">
    <property type="entry name" value="L,D-transpeptidase catalytic domain-like"/>
    <property type="match status" value="1"/>
</dbReference>
<dbReference type="CDD" id="cd16913">
    <property type="entry name" value="YkuD_like"/>
    <property type="match status" value="1"/>
</dbReference>
<dbReference type="InterPro" id="IPR005490">
    <property type="entry name" value="LD_TPept_cat_dom"/>
</dbReference>
<comment type="similarity">
    <text evidence="2">Belongs to the YkuD family.</text>
</comment>
<evidence type="ECO:0000256" key="1">
    <source>
        <dbReference type="ARBA" id="ARBA00004752"/>
    </source>
</evidence>
<feature type="signal peptide" evidence="8">
    <location>
        <begin position="1"/>
        <end position="26"/>
    </location>
</feature>
<protein>
    <submittedName>
        <fullName evidence="10">ErfK/YbiS/YcfS/YnhG family protein</fullName>
    </submittedName>
</protein>
<sequence length="144" mass="15875">MPARSSSGLILTVLLLLGFAGQSAHASITIRVQLSTQTMLVAVDGAAYATWPVSTARRGYRTPTGTYRPYSLQRMHYSKLYDFTPMPYSIFFHGGYAIHGTFEVRNLGRPVSHGCIRLAPERAQSLFELIQAQGPQNTTIEISP</sequence>
<feature type="chain" id="PRO_5020778721" evidence="8">
    <location>
        <begin position="27"/>
        <end position="144"/>
    </location>
</feature>
<reference evidence="10 11" key="1">
    <citation type="submission" date="2015-04" db="EMBL/GenBank/DDBJ databases">
        <title>Comparative genomics of rhizobia nodulating Arachis hypogaea in China.</title>
        <authorList>
            <person name="Li Y."/>
        </authorList>
    </citation>
    <scope>NUCLEOTIDE SEQUENCE [LARGE SCALE GENOMIC DNA]</scope>
    <source>
        <strain evidence="10 11">CCBAU 51757</strain>
    </source>
</reference>
<dbReference type="OrthoDB" id="463216at2"/>
<dbReference type="PANTHER" id="PTHR30582">
    <property type="entry name" value="L,D-TRANSPEPTIDASE"/>
    <property type="match status" value="1"/>
</dbReference>
<dbReference type="AlphaFoldDB" id="A0A4Q0S571"/>
<gene>
    <name evidence="10" type="ORF">XH99_19485</name>
</gene>
<dbReference type="UniPathway" id="UPA00219"/>
<evidence type="ECO:0000256" key="8">
    <source>
        <dbReference type="SAM" id="SignalP"/>
    </source>
</evidence>
<keyword evidence="6 7" id="KW-0961">Cell wall biogenesis/degradation</keyword>
<dbReference type="GO" id="GO:0005576">
    <property type="term" value="C:extracellular region"/>
    <property type="evidence" value="ECO:0007669"/>
    <property type="project" value="TreeGrafter"/>
</dbReference>
<organism evidence="10 11">
    <name type="scientific">Bradyrhizobium nanningense</name>
    <dbReference type="NCBI Taxonomy" id="1325118"/>
    <lineage>
        <taxon>Bacteria</taxon>
        <taxon>Pseudomonadati</taxon>
        <taxon>Pseudomonadota</taxon>
        <taxon>Alphaproteobacteria</taxon>
        <taxon>Hyphomicrobiales</taxon>
        <taxon>Nitrobacteraceae</taxon>
        <taxon>Bradyrhizobium</taxon>
    </lineage>
</organism>
<feature type="domain" description="L,D-TPase catalytic" evidence="9">
    <location>
        <begin position="28"/>
        <end position="143"/>
    </location>
</feature>
<evidence type="ECO:0000313" key="10">
    <source>
        <dbReference type="EMBL" id="RXH26552.1"/>
    </source>
</evidence>
<evidence type="ECO:0000256" key="3">
    <source>
        <dbReference type="ARBA" id="ARBA00022679"/>
    </source>
</evidence>
<dbReference type="GO" id="GO:0018104">
    <property type="term" value="P:peptidoglycan-protein cross-linking"/>
    <property type="evidence" value="ECO:0007669"/>
    <property type="project" value="TreeGrafter"/>
</dbReference>
<proteinExistence type="inferred from homology"/>
<dbReference type="Pfam" id="PF03734">
    <property type="entry name" value="YkuD"/>
    <property type="match status" value="1"/>
</dbReference>
<dbReference type="Proteomes" id="UP000289546">
    <property type="component" value="Unassembled WGS sequence"/>
</dbReference>
<evidence type="ECO:0000256" key="5">
    <source>
        <dbReference type="ARBA" id="ARBA00022984"/>
    </source>
</evidence>
<dbReference type="PROSITE" id="PS52029">
    <property type="entry name" value="LD_TPASE"/>
    <property type="match status" value="1"/>
</dbReference>
<keyword evidence="3" id="KW-0808">Transferase</keyword>
<accession>A0A4Q0S571</accession>
<evidence type="ECO:0000256" key="4">
    <source>
        <dbReference type="ARBA" id="ARBA00022960"/>
    </source>
</evidence>
<comment type="caution">
    <text evidence="10">The sequence shown here is derived from an EMBL/GenBank/DDBJ whole genome shotgun (WGS) entry which is preliminary data.</text>
</comment>
<keyword evidence="5 7" id="KW-0573">Peptidoglycan synthesis</keyword>
<evidence type="ECO:0000256" key="2">
    <source>
        <dbReference type="ARBA" id="ARBA00005992"/>
    </source>
</evidence>
<evidence type="ECO:0000259" key="9">
    <source>
        <dbReference type="PROSITE" id="PS52029"/>
    </source>
</evidence>
<dbReference type="SUPFAM" id="SSF141523">
    <property type="entry name" value="L,D-transpeptidase catalytic domain-like"/>
    <property type="match status" value="1"/>
</dbReference>
<dbReference type="GO" id="GO:0008360">
    <property type="term" value="P:regulation of cell shape"/>
    <property type="evidence" value="ECO:0007669"/>
    <property type="project" value="UniProtKB-UniRule"/>
</dbReference>
<dbReference type="GO" id="GO:0071972">
    <property type="term" value="F:peptidoglycan L,D-transpeptidase activity"/>
    <property type="evidence" value="ECO:0007669"/>
    <property type="project" value="TreeGrafter"/>
</dbReference>
<evidence type="ECO:0000313" key="11">
    <source>
        <dbReference type="Proteomes" id="UP000289546"/>
    </source>
</evidence>
<dbReference type="GO" id="GO:0071555">
    <property type="term" value="P:cell wall organization"/>
    <property type="evidence" value="ECO:0007669"/>
    <property type="project" value="UniProtKB-UniRule"/>
</dbReference>
<keyword evidence="8" id="KW-0732">Signal</keyword>
<evidence type="ECO:0000256" key="7">
    <source>
        <dbReference type="PROSITE-ProRule" id="PRU01373"/>
    </source>
</evidence>
<comment type="pathway">
    <text evidence="1 7">Cell wall biogenesis; peptidoglycan biosynthesis.</text>
</comment>